<name>A0A5A7S4Q3_9NOCA</name>
<proteinExistence type="predicted"/>
<gene>
    <name evidence="1" type="ORF">FOY51_19785</name>
</gene>
<keyword evidence="2" id="KW-1185">Reference proteome</keyword>
<evidence type="ECO:0000313" key="2">
    <source>
        <dbReference type="Proteomes" id="UP000322244"/>
    </source>
</evidence>
<accession>A0A5A7S4Q3</accession>
<dbReference type="RefSeq" id="WP_149431993.1">
    <property type="nucleotide sequence ID" value="NZ_VLNY01000011.1"/>
</dbReference>
<dbReference type="Proteomes" id="UP000322244">
    <property type="component" value="Unassembled WGS sequence"/>
</dbReference>
<sequence length="95" mass="9587">MTLKVDPAALRSFAVALTGVAADVRGTKTDAPALVLPGTGLGAVAADAGTAVATSLQRIAQRIDTLATIAKGTAGNYEVTDTDFAIRMKTQAAEL</sequence>
<dbReference type="AlphaFoldDB" id="A0A5A7S4Q3"/>
<organism evidence="1 2">
    <name type="scientific">Antrihabitans cavernicola</name>
    <dbReference type="NCBI Taxonomy" id="2495913"/>
    <lineage>
        <taxon>Bacteria</taxon>
        <taxon>Bacillati</taxon>
        <taxon>Actinomycetota</taxon>
        <taxon>Actinomycetes</taxon>
        <taxon>Mycobacteriales</taxon>
        <taxon>Nocardiaceae</taxon>
        <taxon>Antrihabitans</taxon>
    </lineage>
</organism>
<protein>
    <submittedName>
        <fullName evidence="1">ESX-1 secretion-associated protein</fullName>
    </submittedName>
</protein>
<comment type="caution">
    <text evidence="1">The sequence shown here is derived from an EMBL/GenBank/DDBJ whole genome shotgun (WGS) entry which is preliminary data.</text>
</comment>
<evidence type="ECO:0000313" key="1">
    <source>
        <dbReference type="EMBL" id="KAA0021160.1"/>
    </source>
</evidence>
<dbReference type="OrthoDB" id="4480647at2"/>
<dbReference type="EMBL" id="VLNY01000011">
    <property type="protein sequence ID" value="KAA0021160.1"/>
    <property type="molecule type" value="Genomic_DNA"/>
</dbReference>
<reference evidence="1 2" key="1">
    <citation type="submission" date="2019-07" db="EMBL/GenBank/DDBJ databases">
        <title>Rhodococcus cavernicolus sp. nov., isolated from a cave.</title>
        <authorList>
            <person name="Lee S.D."/>
        </authorList>
    </citation>
    <scope>NUCLEOTIDE SEQUENCE [LARGE SCALE GENOMIC DNA]</scope>
    <source>
        <strain evidence="1 2">C1-24</strain>
    </source>
</reference>